<feature type="signal peptide" evidence="1">
    <location>
        <begin position="1"/>
        <end position="32"/>
    </location>
</feature>
<name>A0A0T5VKG7_9SPHI</name>
<keyword evidence="1" id="KW-0732">Signal</keyword>
<reference evidence="3 4" key="1">
    <citation type="submission" date="2015-11" db="EMBL/GenBank/DDBJ databases">
        <title>Sequence of Pedobacter ginsenosidimutans.</title>
        <authorList>
            <person name="Carson E."/>
            <person name="Keyser V."/>
            <person name="Newman J."/>
            <person name="Miller J."/>
        </authorList>
    </citation>
    <scope>NUCLEOTIDE SEQUENCE [LARGE SCALE GENOMIC DNA]</scope>
    <source>
        <strain evidence="3 4">KACC 14530</strain>
    </source>
</reference>
<evidence type="ECO:0000259" key="2">
    <source>
        <dbReference type="SMART" id="SM00481"/>
    </source>
</evidence>
<dbReference type="SMART" id="SM00481">
    <property type="entry name" value="POLIIIAc"/>
    <property type="match status" value="1"/>
</dbReference>
<protein>
    <submittedName>
        <fullName evidence="3">Histidinol phosphatase</fullName>
    </submittedName>
</protein>
<dbReference type="Gene3D" id="3.20.20.140">
    <property type="entry name" value="Metal-dependent hydrolases"/>
    <property type="match status" value="1"/>
</dbReference>
<keyword evidence="4" id="KW-1185">Reference proteome</keyword>
<dbReference type="AlphaFoldDB" id="A0A0T5VKG7"/>
<dbReference type="InterPro" id="IPR003141">
    <property type="entry name" value="Pol/His_phosphatase_N"/>
</dbReference>
<dbReference type="CDD" id="cd07432">
    <property type="entry name" value="PHP_HisPPase"/>
    <property type="match status" value="1"/>
</dbReference>
<evidence type="ECO:0000313" key="4">
    <source>
        <dbReference type="Proteomes" id="UP000051950"/>
    </source>
</evidence>
<sequence length="396" mass="44409">MQVIFKKIKVKCKTRIPIICIAILLNVSIVKAQQNTTKPVLLSKGFWLKGDLHVHSRHSTESSNNSIQKIINFSKSVKMDYVCITDHDNHVDGDVEHHTWADPEFKSDSLLLLYGAEWTTTRGHGNVFSDKPYHHKRLFDVRDERDVNIGKVKKSLNIHLSANHPSGKDNFGFSYDLVQSIEVWNSSVWPKNANAIMIWDDMLSSGRMMTGRGGSDAHHGVPTGAEKPGANTYQAEYNYVGTPTTWVFAKEKNLTAIVDALTHGKVSVSSNPFAPRVEFYADANEDGKFELMMGDNAISKGKPVKFLVQLIGNTLPDADYTITIIKNGKKLNTYHAKGEIPTVQFEDTPETRGRSYYRVTVEGVNTPYPQVPKSMALSENMVALSNPIYFNFDPKF</sequence>
<proteinExistence type="predicted"/>
<comment type="caution">
    <text evidence="3">The sequence shown here is derived from an EMBL/GenBank/DDBJ whole genome shotgun (WGS) entry which is preliminary data.</text>
</comment>
<dbReference type="NCBIfam" id="NF038032">
    <property type="entry name" value="CehA_McbA_metalo"/>
    <property type="match status" value="1"/>
</dbReference>
<dbReference type="InterPro" id="IPR016195">
    <property type="entry name" value="Pol/histidinol_Pase-like"/>
</dbReference>
<dbReference type="RefSeq" id="WP_057934056.1">
    <property type="nucleotide sequence ID" value="NZ_LMZQ01000020.1"/>
</dbReference>
<feature type="chain" id="PRO_5006665261" evidence="1">
    <location>
        <begin position="33"/>
        <end position="396"/>
    </location>
</feature>
<dbReference type="STRING" id="687842.ASU31_20110"/>
<accession>A0A0T5VKG7</accession>
<dbReference type="Proteomes" id="UP000051950">
    <property type="component" value="Unassembled WGS sequence"/>
</dbReference>
<dbReference type="OrthoDB" id="9804333at2"/>
<dbReference type="EMBL" id="LMZQ01000020">
    <property type="protein sequence ID" value="KRT14317.1"/>
    <property type="molecule type" value="Genomic_DNA"/>
</dbReference>
<dbReference type="InterPro" id="IPR052018">
    <property type="entry name" value="PHP_domain"/>
</dbReference>
<dbReference type="Pfam" id="PF02811">
    <property type="entry name" value="PHP"/>
    <property type="match status" value="1"/>
</dbReference>
<dbReference type="PANTHER" id="PTHR42924:SF3">
    <property type="entry name" value="POLYMERASE_HISTIDINOL PHOSPHATASE N-TERMINAL DOMAIN-CONTAINING PROTEIN"/>
    <property type="match status" value="1"/>
</dbReference>
<dbReference type="GO" id="GO:0004534">
    <property type="term" value="F:5'-3' RNA exonuclease activity"/>
    <property type="evidence" value="ECO:0007669"/>
    <property type="project" value="TreeGrafter"/>
</dbReference>
<dbReference type="PANTHER" id="PTHR42924">
    <property type="entry name" value="EXONUCLEASE"/>
    <property type="match status" value="1"/>
</dbReference>
<organism evidence="3 4">
    <name type="scientific">Pedobacter ginsenosidimutans</name>
    <dbReference type="NCBI Taxonomy" id="687842"/>
    <lineage>
        <taxon>Bacteria</taxon>
        <taxon>Pseudomonadati</taxon>
        <taxon>Bacteroidota</taxon>
        <taxon>Sphingobacteriia</taxon>
        <taxon>Sphingobacteriales</taxon>
        <taxon>Sphingobacteriaceae</taxon>
        <taxon>Pedobacter</taxon>
    </lineage>
</organism>
<feature type="domain" description="Polymerase/histidinol phosphatase N-terminal" evidence="2">
    <location>
        <begin position="50"/>
        <end position="122"/>
    </location>
</feature>
<evidence type="ECO:0000256" key="1">
    <source>
        <dbReference type="SAM" id="SignalP"/>
    </source>
</evidence>
<evidence type="ECO:0000313" key="3">
    <source>
        <dbReference type="EMBL" id="KRT14317.1"/>
    </source>
</evidence>
<dbReference type="InterPro" id="IPR004013">
    <property type="entry name" value="PHP_dom"/>
</dbReference>
<dbReference type="SUPFAM" id="SSF89550">
    <property type="entry name" value="PHP domain-like"/>
    <property type="match status" value="1"/>
</dbReference>
<gene>
    <name evidence="3" type="ORF">ASU31_20110</name>
</gene>
<dbReference type="GO" id="GO:0035312">
    <property type="term" value="F:5'-3' DNA exonuclease activity"/>
    <property type="evidence" value="ECO:0007669"/>
    <property type="project" value="TreeGrafter"/>
</dbReference>